<comment type="caution">
    <text evidence="4">The sequence shown here is derived from an EMBL/GenBank/DDBJ whole genome shotgun (WGS) entry which is preliminary data.</text>
</comment>
<dbReference type="NCBIfam" id="TIGR02231">
    <property type="entry name" value="mucoidy inhibitor MuiA family protein"/>
    <property type="match status" value="2"/>
</dbReference>
<dbReference type="InterPro" id="IPR011935">
    <property type="entry name" value="CHP02231"/>
</dbReference>
<evidence type="ECO:0000313" key="4">
    <source>
        <dbReference type="EMBL" id="ETN95450.1"/>
    </source>
</evidence>
<evidence type="ECO:0000259" key="3">
    <source>
        <dbReference type="Pfam" id="PF13600"/>
    </source>
</evidence>
<evidence type="ECO:0000259" key="2">
    <source>
        <dbReference type="Pfam" id="PF13598"/>
    </source>
</evidence>
<feature type="domain" description="DUF4139" evidence="2">
    <location>
        <begin position="214"/>
        <end position="611"/>
    </location>
</feature>
<dbReference type="Pfam" id="PF13600">
    <property type="entry name" value="DUF4140"/>
    <property type="match status" value="1"/>
</dbReference>
<dbReference type="Pfam" id="PF13598">
    <property type="entry name" value="DUF4139"/>
    <property type="match status" value="1"/>
</dbReference>
<evidence type="ECO:0000256" key="1">
    <source>
        <dbReference type="SAM" id="Coils"/>
    </source>
</evidence>
<protein>
    <recommendedName>
        <fullName evidence="6">Mucoidy inhibitor MuiA family protein</fullName>
    </recommendedName>
</protein>
<sequence length="617" mass="70348">MRKILYVLLFSTSLLFSKEINTTSKITEAVVYLSGAEITREAYLSLNSGSNDITLTGLSPNINSSTIQIRGLKSASVLAINYDINYMVVAEKSEKEKSLNELLEAQKKSKNELINLITGLDEELKVLNTNRNLSSEQKGLSLAKIQEISDYYRRRTISIKNEIYDANASIKKIEEKLTKIQNELNKVLENNKEKRGEIKLKLNSEEELDLKLIISYNVNGAGWFPVYDVKSESTKAPLTFHYKAHVYQNTSQDWSNVKLTLSTGDPSVDNTMPIIESHNLNFVNPINYNKNSTKNRFNYKYNPMVNNIVGYVYDEEGQPLPGVNVLIKGTSTGVSTDFDGKYIINNVMGAKELEYSYVGMQSQTLPIYSTRMNVHLEYSENRLDEVVVAGYAKANSRKKEIIEQVQEEQPVTKHENVTTTVFKISKKYNIPSINDVTVIEIDSFTINADYTYFAAPVINENVYLLAKITDWEQYNLLPGEANVYFEGNYAGKTYIDPNSIEEKLNVSLGIDPSVVVERNEARYNKNKSFIGNSRIVDKAFEILVKNNKNYGIELILKDRIPLSQNNQIKVNDIEFDEGDYNTKTQIIEWKITLNSKEQSKKHLSYELRYPKGKYINL</sequence>
<feature type="domain" description="DUF4140" evidence="3">
    <location>
        <begin position="30"/>
        <end position="127"/>
    </location>
</feature>
<dbReference type="SUPFAM" id="SSF49464">
    <property type="entry name" value="Carboxypeptidase regulatory domain-like"/>
    <property type="match status" value="1"/>
</dbReference>
<dbReference type="Proteomes" id="UP000018850">
    <property type="component" value="Unassembled WGS sequence"/>
</dbReference>
<feature type="coiled-coil region" evidence="1">
    <location>
        <begin position="88"/>
        <end position="130"/>
    </location>
</feature>
<gene>
    <name evidence="4" type="ORF">P278_11720</name>
</gene>
<keyword evidence="1" id="KW-0175">Coiled coil</keyword>
<dbReference type="InterPro" id="IPR008969">
    <property type="entry name" value="CarboxyPept-like_regulatory"/>
</dbReference>
<evidence type="ECO:0008006" key="6">
    <source>
        <dbReference type="Google" id="ProtNLM"/>
    </source>
</evidence>
<dbReference type="PANTHER" id="PTHR31005">
    <property type="entry name" value="DUF4139 DOMAIN-CONTAINING PROTEIN"/>
    <property type="match status" value="1"/>
</dbReference>
<dbReference type="RefSeq" id="WP_038263666.1">
    <property type="nucleotide sequence ID" value="NZ_AYXY01000019.1"/>
</dbReference>
<dbReference type="Pfam" id="PF13715">
    <property type="entry name" value="CarbopepD_reg_2"/>
    <property type="match status" value="1"/>
</dbReference>
<dbReference type="Gene3D" id="2.60.40.1120">
    <property type="entry name" value="Carboxypeptidase-like, regulatory domain"/>
    <property type="match status" value="1"/>
</dbReference>
<accession>W2UMR1</accession>
<dbReference type="InterPro" id="IPR025554">
    <property type="entry name" value="DUF4140"/>
</dbReference>
<name>W2UMR1_9FLAO</name>
<evidence type="ECO:0000313" key="5">
    <source>
        <dbReference type="Proteomes" id="UP000018850"/>
    </source>
</evidence>
<dbReference type="AlphaFoldDB" id="W2UMR1"/>
<keyword evidence="5" id="KW-1185">Reference proteome</keyword>
<reference evidence="5" key="1">
    <citation type="submission" date="2013-11" db="EMBL/GenBank/DDBJ databases">
        <title>Draft genome sequence from a member of Zhouia, isolated tidal flat.</title>
        <authorList>
            <person name="Jin H."/>
            <person name="Jeon C.O."/>
        </authorList>
    </citation>
    <scope>NUCLEOTIDE SEQUENCE [LARGE SCALE GENOMIC DNA]</scope>
    <source>
        <strain evidence="5">AD3</strain>
    </source>
</reference>
<proteinExistence type="predicted"/>
<dbReference type="eggNOG" id="COG1629">
    <property type="taxonomic scope" value="Bacteria"/>
</dbReference>
<reference evidence="4 5" key="2">
    <citation type="journal article" date="2016" name="Genome Announc.">
        <title>Draft Genome Sequence of Zhouia amylolytica AD3, Isolated from Tidal Flat Sediment.</title>
        <authorList>
            <person name="Jia B."/>
            <person name="Jin H.M."/>
            <person name="Lee H.J."/>
            <person name="Jeon C.O."/>
        </authorList>
    </citation>
    <scope>NUCLEOTIDE SEQUENCE [LARGE SCALE GENOMIC DNA]</scope>
    <source>
        <strain evidence="4 5">AD3</strain>
    </source>
</reference>
<feature type="coiled-coil region" evidence="1">
    <location>
        <begin position="163"/>
        <end position="197"/>
    </location>
</feature>
<dbReference type="PANTHER" id="PTHR31005:SF8">
    <property type="entry name" value="DUF4139 DOMAIN-CONTAINING PROTEIN"/>
    <property type="match status" value="1"/>
</dbReference>
<dbReference type="InterPro" id="IPR037291">
    <property type="entry name" value="DUF4139"/>
</dbReference>
<organism evidence="4 5">
    <name type="scientific">Zhouia amylolytica AD3</name>
    <dbReference type="NCBI Taxonomy" id="1286632"/>
    <lineage>
        <taxon>Bacteria</taxon>
        <taxon>Pseudomonadati</taxon>
        <taxon>Bacteroidota</taxon>
        <taxon>Flavobacteriia</taxon>
        <taxon>Flavobacteriales</taxon>
        <taxon>Flavobacteriaceae</taxon>
        <taxon>Zhouia</taxon>
    </lineage>
</organism>
<dbReference type="EMBL" id="AYXY01000019">
    <property type="protein sequence ID" value="ETN95450.1"/>
    <property type="molecule type" value="Genomic_DNA"/>
</dbReference>